<dbReference type="RefSeq" id="WP_176238650.1">
    <property type="nucleotide sequence ID" value="NZ_AP024412.1"/>
</dbReference>
<dbReference type="Gene3D" id="1.10.260.40">
    <property type="entry name" value="lambda repressor-like DNA-binding domains"/>
    <property type="match status" value="1"/>
</dbReference>
<keyword evidence="2" id="KW-1185">Reference proteome</keyword>
<dbReference type="SUPFAM" id="SSF47413">
    <property type="entry name" value="lambda repressor-like DNA-binding domains"/>
    <property type="match status" value="1"/>
</dbReference>
<dbReference type="EMBL" id="AP024412">
    <property type="protein sequence ID" value="BCR35816.1"/>
    <property type="molecule type" value="Genomic_DNA"/>
</dbReference>
<dbReference type="KEGG" id="manr:MPAN_007090"/>
<dbReference type="CDD" id="cd00093">
    <property type="entry name" value="HTH_XRE"/>
    <property type="match status" value="1"/>
</dbReference>
<dbReference type="PROSITE" id="PS50943">
    <property type="entry name" value="HTH_CROC1"/>
    <property type="match status" value="1"/>
</dbReference>
<reference evidence="1" key="1">
    <citation type="submission" date="2021-01" db="EMBL/GenBank/DDBJ databases">
        <title>Draft genome sequence of Acholeplasmataceae bacterium strain Mahy22.</title>
        <authorList>
            <person name="Watanabe M."/>
            <person name="Kojima H."/>
            <person name="Fukui M."/>
        </authorList>
    </citation>
    <scope>NUCLEOTIDE SEQUENCE</scope>
    <source>
        <strain evidence="1">Mahy22</strain>
    </source>
</reference>
<dbReference type="AlphaFoldDB" id="A0A7U9TJF2"/>
<dbReference type="GO" id="GO:0003677">
    <property type="term" value="F:DNA binding"/>
    <property type="evidence" value="ECO:0007669"/>
    <property type="project" value="InterPro"/>
</dbReference>
<evidence type="ECO:0000313" key="1">
    <source>
        <dbReference type="EMBL" id="BCR35816.1"/>
    </source>
</evidence>
<gene>
    <name evidence="1" type="ORF">MPAN_007090</name>
</gene>
<dbReference type="Pfam" id="PF01381">
    <property type="entry name" value="HTH_3"/>
    <property type="match status" value="1"/>
</dbReference>
<accession>A0A7U9TJF2</accession>
<organism evidence="1 2">
    <name type="scientific">Mariniplasma anaerobium</name>
    <dbReference type="NCBI Taxonomy" id="2735436"/>
    <lineage>
        <taxon>Bacteria</taxon>
        <taxon>Bacillati</taxon>
        <taxon>Mycoplasmatota</taxon>
        <taxon>Mollicutes</taxon>
        <taxon>Acholeplasmatales</taxon>
        <taxon>Acholeplasmataceae</taxon>
        <taxon>Mariniplasma</taxon>
    </lineage>
</organism>
<sequence>MPDVIDNVKVGEYIKTLLKKNHMTQDDLAQKLNISKSAVSQNLRGKSTFDIQNMIRIAEIFNITLDDLLSLKTKHEEGVISEYQKVVNQGLVAFKSTKADNLRIDQPDMYGKVLVDYIIESKHLEMFNYLKDNNVSLVEEHYHRSLDIYLDVIVFMLEQDISGVFKYIEKYKQLNNTFLIHDELYKLKIWGLLNQVKFQDIVEKIFKENIKDNQVKSFFNKIQDPGYLSKTDMIDIIANYKLNNTLETYLNIIYKDSQFSYLVKEFVRYGYEEGIELLIDKAFKKPLVWIKKVSMEVQASILEVIKLENEKLILEFIDKKLYTDLTQVTLLAIKKNLNKVTSHVIKNYHMDLNFRKVGESCIDANNKVLLEDINQYFNQNDYDYFLSYVNEEDISMMIYLIKHGAKIDEKYYNLKTFKKMNLLIKYLLDEGDEK</sequence>
<name>A0A7U9TJF2_9MOLU</name>
<evidence type="ECO:0000313" key="2">
    <source>
        <dbReference type="Proteomes" id="UP000620133"/>
    </source>
</evidence>
<proteinExistence type="predicted"/>
<dbReference type="Proteomes" id="UP000620133">
    <property type="component" value="Chromosome"/>
</dbReference>
<dbReference type="SMART" id="SM00530">
    <property type="entry name" value="HTH_XRE"/>
    <property type="match status" value="1"/>
</dbReference>
<protein>
    <submittedName>
        <fullName evidence="1">Uncharacterized protein</fullName>
    </submittedName>
</protein>
<dbReference type="InterPro" id="IPR010982">
    <property type="entry name" value="Lambda_DNA-bd_dom_sf"/>
</dbReference>
<dbReference type="InterPro" id="IPR001387">
    <property type="entry name" value="Cro/C1-type_HTH"/>
</dbReference>